<reference evidence="23 24" key="1">
    <citation type="submission" date="2020-05" db="EMBL/GenBank/DDBJ databases">
        <title>WGS assembly of Panicum virgatum.</title>
        <authorList>
            <person name="Lovell J.T."/>
            <person name="Jenkins J."/>
            <person name="Shu S."/>
            <person name="Juenger T.E."/>
            <person name="Schmutz J."/>
        </authorList>
    </citation>
    <scope>NUCLEOTIDE SEQUENCE [LARGE SCALE GENOMIC DNA]</scope>
    <source>
        <strain evidence="24">cv. AP13</strain>
    </source>
</reference>
<evidence type="ECO:0000256" key="6">
    <source>
        <dbReference type="ARBA" id="ARBA00022729"/>
    </source>
</evidence>
<dbReference type="EMBL" id="CM029041">
    <property type="protein sequence ID" value="KAG2628987.1"/>
    <property type="molecule type" value="Genomic_DNA"/>
</dbReference>
<dbReference type="EC" id="2.7.11.1" evidence="17"/>
<evidence type="ECO:0000256" key="1">
    <source>
        <dbReference type="ARBA" id="ARBA00004479"/>
    </source>
</evidence>
<keyword evidence="4 17" id="KW-0808">Transferase</keyword>
<dbReference type="SMART" id="SM00473">
    <property type="entry name" value="PAN_AP"/>
    <property type="match status" value="1"/>
</dbReference>
<dbReference type="GO" id="GO:0016020">
    <property type="term" value="C:membrane"/>
    <property type="evidence" value="ECO:0007669"/>
    <property type="project" value="UniProtKB-SubCell"/>
</dbReference>
<dbReference type="SUPFAM" id="SSF56112">
    <property type="entry name" value="Protein kinase-like (PK-like)"/>
    <property type="match status" value="1"/>
</dbReference>
<dbReference type="InterPro" id="IPR024171">
    <property type="entry name" value="SRK-like_kinase"/>
</dbReference>
<dbReference type="PROSITE" id="PS00108">
    <property type="entry name" value="PROTEIN_KINASE_ST"/>
    <property type="match status" value="1"/>
</dbReference>
<dbReference type="SUPFAM" id="SSF51110">
    <property type="entry name" value="alpha-D-mannose-specific plant lectins"/>
    <property type="match status" value="1"/>
</dbReference>
<keyword evidence="3" id="KW-0245">EGF-like domain</keyword>
<dbReference type="InterPro" id="IPR003609">
    <property type="entry name" value="Pan_app"/>
</dbReference>
<evidence type="ECO:0000259" key="22">
    <source>
        <dbReference type="PROSITE" id="PS50948"/>
    </source>
</evidence>
<organism evidence="23 24">
    <name type="scientific">Panicum virgatum</name>
    <name type="common">Blackwell switchgrass</name>
    <dbReference type="NCBI Taxonomy" id="38727"/>
    <lineage>
        <taxon>Eukaryota</taxon>
        <taxon>Viridiplantae</taxon>
        <taxon>Streptophyta</taxon>
        <taxon>Embryophyta</taxon>
        <taxon>Tracheophyta</taxon>
        <taxon>Spermatophyta</taxon>
        <taxon>Magnoliopsida</taxon>
        <taxon>Liliopsida</taxon>
        <taxon>Poales</taxon>
        <taxon>Poaceae</taxon>
        <taxon>PACMAD clade</taxon>
        <taxon>Panicoideae</taxon>
        <taxon>Panicodae</taxon>
        <taxon>Paniceae</taxon>
        <taxon>Panicinae</taxon>
        <taxon>Panicum</taxon>
        <taxon>Panicum sect. Hiantes</taxon>
    </lineage>
</organism>
<dbReference type="FunFam" id="2.90.10.10:FF:000002">
    <property type="entry name" value="Serine/threonine-protein kinase"/>
    <property type="match status" value="1"/>
</dbReference>
<feature type="transmembrane region" description="Helical" evidence="19">
    <location>
        <begin position="507"/>
        <end position="529"/>
    </location>
</feature>
<evidence type="ECO:0000256" key="7">
    <source>
        <dbReference type="ARBA" id="ARBA00022741"/>
    </source>
</evidence>
<dbReference type="PANTHER" id="PTHR47974:SF19">
    <property type="entry name" value="RECEPTOR-LIKE SERINE_THREONINE-PROTEIN KINASE"/>
    <property type="match status" value="1"/>
</dbReference>
<dbReference type="GO" id="GO:0051707">
    <property type="term" value="P:response to other organism"/>
    <property type="evidence" value="ECO:0007669"/>
    <property type="project" value="UniProtKB-ARBA"/>
</dbReference>
<evidence type="ECO:0000256" key="2">
    <source>
        <dbReference type="ARBA" id="ARBA00022527"/>
    </source>
</evidence>
<feature type="domain" description="Bulb-type lectin" evidence="21">
    <location>
        <begin position="78"/>
        <end position="206"/>
    </location>
</feature>
<evidence type="ECO:0000313" key="23">
    <source>
        <dbReference type="EMBL" id="KAG2628987.1"/>
    </source>
</evidence>
<evidence type="ECO:0000256" key="14">
    <source>
        <dbReference type="ARBA" id="ARBA00023180"/>
    </source>
</evidence>
<dbReference type="Pfam" id="PF00954">
    <property type="entry name" value="S_locus_glycop"/>
    <property type="match status" value="1"/>
</dbReference>
<comment type="similarity">
    <text evidence="17">Belongs to the protein kinase superfamily. Ser/Thr protein kinase family.</text>
</comment>
<evidence type="ECO:0000256" key="3">
    <source>
        <dbReference type="ARBA" id="ARBA00022536"/>
    </source>
</evidence>
<evidence type="ECO:0000259" key="21">
    <source>
        <dbReference type="PROSITE" id="PS50927"/>
    </source>
</evidence>
<name>A0A8T0V3M6_PANVG</name>
<dbReference type="SMART" id="SM00108">
    <property type="entry name" value="B_lectin"/>
    <property type="match status" value="1"/>
</dbReference>
<keyword evidence="9 17" id="KW-0067">ATP-binding</keyword>
<keyword evidence="14" id="KW-0325">Glycoprotein</keyword>
<dbReference type="PROSITE" id="PS50927">
    <property type="entry name" value="BULB_LECTIN"/>
    <property type="match status" value="1"/>
</dbReference>
<dbReference type="GO" id="GO:0004674">
    <property type="term" value="F:protein serine/threonine kinase activity"/>
    <property type="evidence" value="ECO:0007669"/>
    <property type="project" value="UniProtKB-KW"/>
</dbReference>
<evidence type="ECO:0000256" key="10">
    <source>
        <dbReference type="ARBA" id="ARBA00022989"/>
    </source>
</evidence>
<comment type="catalytic activity">
    <reaction evidence="15 17">
        <text>L-threonyl-[protein] + ATP = O-phospho-L-threonyl-[protein] + ADP + H(+)</text>
        <dbReference type="Rhea" id="RHEA:46608"/>
        <dbReference type="Rhea" id="RHEA-COMP:11060"/>
        <dbReference type="Rhea" id="RHEA-COMP:11605"/>
        <dbReference type="ChEBI" id="CHEBI:15378"/>
        <dbReference type="ChEBI" id="CHEBI:30013"/>
        <dbReference type="ChEBI" id="CHEBI:30616"/>
        <dbReference type="ChEBI" id="CHEBI:61977"/>
        <dbReference type="ChEBI" id="CHEBI:456216"/>
        <dbReference type="EC" id="2.7.11.1"/>
    </reaction>
</comment>
<comment type="caution">
    <text evidence="23">The sequence shown here is derived from an EMBL/GenBank/DDBJ whole genome shotgun (WGS) entry which is preliminary data.</text>
</comment>
<keyword evidence="11 19" id="KW-0472">Membrane</keyword>
<evidence type="ECO:0000256" key="11">
    <source>
        <dbReference type="ARBA" id="ARBA00023136"/>
    </source>
</evidence>
<evidence type="ECO:0000256" key="5">
    <source>
        <dbReference type="ARBA" id="ARBA00022692"/>
    </source>
</evidence>
<dbReference type="FunFam" id="1.10.510.10:FF:000227">
    <property type="entry name" value="Serine/threonine-protein kinase"/>
    <property type="match status" value="1"/>
</dbReference>
<evidence type="ECO:0000256" key="13">
    <source>
        <dbReference type="ARBA" id="ARBA00023170"/>
    </source>
</evidence>
<dbReference type="Gene3D" id="1.10.510.10">
    <property type="entry name" value="Transferase(Phosphotransferase) domain 1"/>
    <property type="match status" value="1"/>
</dbReference>
<dbReference type="PANTHER" id="PTHR47974">
    <property type="entry name" value="OS07G0415500 PROTEIN"/>
    <property type="match status" value="1"/>
</dbReference>
<dbReference type="InterPro" id="IPR008271">
    <property type="entry name" value="Ser/Thr_kinase_AS"/>
</dbReference>
<keyword evidence="24" id="KW-1185">Reference proteome</keyword>
<dbReference type="Pfam" id="PF00069">
    <property type="entry name" value="Pkinase"/>
    <property type="match status" value="1"/>
</dbReference>
<dbReference type="InterPro" id="IPR017441">
    <property type="entry name" value="Protein_kinase_ATP_BS"/>
</dbReference>
<evidence type="ECO:0000256" key="16">
    <source>
        <dbReference type="ARBA" id="ARBA00048679"/>
    </source>
</evidence>
<evidence type="ECO:0000256" key="19">
    <source>
        <dbReference type="SAM" id="Phobius"/>
    </source>
</evidence>
<dbReference type="Pfam" id="PF08276">
    <property type="entry name" value="PAN_2"/>
    <property type="match status" value="1"/>
</dbReference>
<evidence type="ECO:0000256" key="15">
    <source>
        <dbReference type="ARBA" id="ARBA00047899"/>
    </source>
</evidence>
<dbReference type="PROSITE" id="PS00107">
    <property type="entry name" value="PROTEIN_KINASE_ATP"/>
    <property type="match status" value="1"/>
</dbReference>
<evidence type="ECO:0000256" key="4">
    <source>
        <dbReference type="ARBA" id="ARBA00022679"/>
    </source>
</evidence>
<dbReference type="InterPro" id="IPR036426">
    <property type="entry name" value="Bulb-type_lectin_dom_sf"/>
</dbReference>
<keyword evidence="12" id="KW-1015">Disulfide bond</keyword>
<evidence type="ECO:0000256" key="9">
    <source>
        <dbReference type="ARBA" id="ARBA00022840"/>
    </source>
</evidence>
<dbReference type="CDD" id="cd01098">
    <property type="entry name" value="PAN_AP_plant"/>
    <property type="match status" value="1"/>
</dbReference>
<keyword evidence="6" id="KW-0732">Signal</keyword>
<evidence type="ECO:0000256" key="18">
    <source>
        <dbReference type="PROSITE-ProRule" id="PRU10141"/>
    </source>
</evidence>
<keyword evidence="2 17" id="KW-0723">Serine/threonine-protein kinase</keyword>
<evidence type="ECO:0000313" key="24">
    <source>
        <dbReference type="Proteomes" id="UP000823388"/>
    </source>
</evidence>
<gene>
    <name evidence="23" type="ORF">PVAP13_3KG396100</name>
</gene>
<dbReference type="Gene3D" id="2.90.10.10">
    <property type="entry name" value="Bulb-type lectin domain"/>
    <property type="match status" value="1"/>
</dbReference>
<evidence type="ECO:0000256" key="12">
    <source>
        <dbReference type="ARBA" id="ARBA00023157"/>
    </source>
</evidence>
<dbReference type="InterPro" id="IPR000719">
    <property type="entry name" value="Prot_kinase_dom"/>
</dbReference>
<dbReference type="CDD" id="cd00028">
    <property type="entry name" value="B_lectin"/>
    <property type="match status" value="1"/>
</dbReference>
<keyword evidence="7 17" id="KW-0547">Nucleotide-binding</keyword>
<dbReference type="Proteomes" id="UP000823388">
    <property type="component" value="Chromosome 3K"/>
</dbReference>
<dbReference type="CDD" id="cd14066">
    <property type="entry name" value="STKc_IRAK"/>
    <property type="match status" value="1"/>
</dbReference>
<dbReference type="Pfam" id="PF01453">
    <property type="entry name" value="B_lectin"/>
    <property type="match status" value="1"/>
</dbReference>
<keyword evidence="13" id="KW-0675">Receptor</keyword>
<dbReference type="AlphaFoldDB" id="A0A8T0V3M6"/>
<keyword evidence="5 19" id="KW-0812">Transmembrane</keyword>
<dbReference type="Gene3D" id="3.30.200.20">
    <property type="entry name" value="Phosphorylase Kinase, domain 1"/>
    <property type="match status" value="1"/>
</dbReference>
<dbReference type="PIRSF" id="PIRSF000641">
    <property type="entry name" value="SRK"/>
    <property type="match status" value="1"/>
</dbReference>
<evidence type="ECO:0000256" key="8">
    <source>
        <dbReference type="ARBA" id="ARBA00022777"/>
    </source>
</evidence>
<accession>A0A8T0V3M6</accession>
<dbReference type="PROSITE" id="PS50948">
    <property type="entry name" value="PAN"/>
    <property type="match status" value="1"/>
</dbReference>
<comment type="catalytic activity">
    <reaction evidence="16 17">
        <text>L-seryl-[protein] + ATP = O-phospho-L-seryl-[protein] + ADP + H(+)</text>
        <dbReference type="Rhea" id="RHEA:17989"/>
        <dbReference type="Rhea" id="RHEA-COMP:9863"/>
        <dbReference type="Rhea" id="RHEA-COMP:11604"/>
        <dbReference type="ChEBI" id="CHEBI:15378"/>
        <dbReference type="ChEBI" id="CHEBI:29999"/>
        <dbReference type="ChEBI" id="CHEBI:30616"/>
        <dbReference type="ChEBI" id="CHEBI:83421"/>
        <dbReference type="ChEBI" id="CHEBI:456216"/>
        <dbReference type="EC" id="2.7.11.1"/>
    </reaction>
</comment>
<comment type="subcellular location">
    <subcellularLocation>
        <location evidence="1">Membrane</location>
        <topology evidence="1">Single-pass type I membrane protein</topology>
    </subcellularLocation>
</comment>
<keyword evidence="8 17" id="KW-0418">Kinase</keyword>
<keyword evidence="10 19" id="KW-1133">Transmembrane helix</keyword>
<dbReference type="PROSITE" id="PS50011">
    <property type="entry name" value="PROTEIN_KINASE_DOM"/>
    <property type="match status" value="1"/>
</dbReference>
<feature type="domain" description="Apple" evidence="22">
    <location>
        <begin position="405"/>
        <end position="492"/>
    </location>
</feature>
<dbReference type="InterPro" id="IPR000858">
    <property type="entry name" value="S_locus_glycoprot_dom"/>
</dbReference>
<sequence length="862" mass="95321">MCSRLLARRPYSTAHKKGSHPATVFISSNCLEYLSLSLSHPLSAASMETTISALGPGALLYMLVVLVLSLQGSHAEATDVITATQPLSGQQKLVSQGGKFALGFYQPSGGPQDKWYIAIWYNKVQKVTPVWIANRETAVSNPDSSVLTIWTDGNLVLLNKSRSIVWSSNTSTTAGASNATIVAVLLNTGNLVLAYASNTSNMIWQSFDHPTDTGLPGMKFRRNKLTGVSDRKVSWRDHTDPSPGIFSIVMDPNIEAQYLLIWNNSQPYFTPGKFNPQTGAFAGTPSMMVMSRPNSVYSFEYEDNDKEEYFVLMVKDDNILLRTVIDPSGQQKGMVWLEEKQDWMLYFVEPSDLCSVYSACGAFSWCAVDNVPMCSCLRGFSPHSPTEWSSGNYTGGCTRNVPLPCRLSGGGSPLMSSRDEKDRFYITNNVRLPDGSHAVQATRISDCEAACLHSCSCLAYSYNGTCSLWYNDLMNLQQDSDNKGENIFIRLPASEIRHTKSVRGRKIGLAIGVSALALGVCLIGVLCLLRRRRIKASHNLDMNLMAFRYRDLQLITKNFSDKLGGGSFGSVFKGVLQDGTAVAIKRLEGVRQGEKQFRAEMSTIAKIYHVNLIQLLGFCSEGEHRLLVYEYMPHGSLDGCLFKTGSDDVLLWNTRYQIAIGIAKGLAYLHDKCRDCIIHCDIKPENILLDTSFVPKVSDFGLAKLLGRDFSRVMTTMRGTIGYLAPEWISGTAITMKADVFSYGMMLFEIISHKRNIEHGGDRCTDKFFPILVAEKIHEGNVQALLDADLRRDVNLEELERACMVAGWCVQEDESSRPTMGAVVQMLEGLLKVTMPPIPRYLKVLAESSDQASTVLNKLAAV</sequence>
<dbReference type="InterPro" id="IPR011009">
    <property type="entry name" value="Kinase-like_dom_sf"/>
</dbReference>
<proteinExistence type="inferred from homology"/>
<evidence type="ECO:0000256" key="17">
    <source>
        <dbReference type="PIRNR" id="PIRNR000641"/>
    </source>
</evidence>
<dbReference type="SMART" id="SM00220">
    <property type="entry name" value="S_TKc"/>
    <property type="match status" value="1"/>
</dbReference>
<feature type="domain" description="Protein kinase" evidence="20">
    <location>
        <begin position="557"/>
        <end position="831"/>
    </location>
</feature>
<dbReference type="GO" id="GO:0048544">
    <property type="term" value="P:recognition of pollen"/>
    <property type="evidence" value="ECO:0007669"/>
    <property type="project" value="InterPro"/>
</dbReference>
<dbReference type="GO" id="GO:0005524">
    <property type="term" value="F:ATP binding"/>
    <property type="evidence" value="ECO:0007669"/>
    <property type="project" value="UniProtKB-UniRule"/>
</dbReference>
<feature type="binding site" evidence="18">
    <location>
        <position position="585"/>
    </location>
    <ligand>
        <name>ATP</name>
        <dbReference type="ChEBI" id="CHEBI:30616"/>
    </ligand>
</feature>
<protein>
    <recommendedName>
        <fullName evidence="17">Receptor-like serine/threonine-protein kinase</fullName>
        <ecNumber evidence="17">2.7.11.1</ecNumber>
    </recommendedName>
</protein>
<dbReference type="InterPro" id="IPR001480">
    <property type="entry name" value="Bulb-type_lectin_dom"/>
</dbReference>
<evidence type="ECO:0000259" key="20">
    <source>
        <dbReference type="PROSITE" id="PS50011"/>
    </source>
</evidence>
<dbReference type="FunFam" id="3.30.200.20:FF:000178">
    <property type="entry name" value="serine/threonine-protein kinase PBS1-like"/>
    <property type="match status" value="1"/>
</dbReference>